<dbReference type="InterPro" id="IPR003313">
    <property type="entry name" value="AraC-bd"/>
</dbReference>
<dbReference type="InterPro" id="IPR014710">
    <property type="entry name" value="RmlC-like_jellyroll"/>
</dbReference>
<reference evidence="3" key="2">
    <citation type="submission" date="2021-04" db="EMBL/GenBank/DDBJ databases">
        <authorList>
            <person name="Gilroy R."/>
        </authorList>
    </citation>
    <scope>NUCLEOTIDE SEQUENCE</scope>
    <source>
        <strain evidence="3">CHK192-9172</strain>
    </source>
</reference>
<comment type="caution">
    <text evidence="3">The sequence shown here is derived from an EMBL/GenBank/DDBJ whole genome shotgun (WGS) entry which is preliminary data.</text>
</comment>
<accession>A0A9D2D2J1</accession>
<dbReference type="Proteomes" id="UP000824024">
    <property type="component" value="Unassembled WGS sequence"/>
</dbReference>
<dbReference type="SUPFAM" id="SSF51182">
    <property type="entry name" value="RmlC-like cupins"/>
    <property type="match status" value="1"/>
</dbReference>
<evidence type="ECO:0000313" key="3">
    <source>
        <dbReference type="EMBL" id="HIZ07456.1"/>
    </source>
</evidence>
<feature type="domain" description="AraC-type arabinose-binding/dimerisation" evidence="2">
    <location>
        <begin position="29"/>
        <end position="101"/>
    </location>
</feature>
<dbReference type="InterPro" id="IPR011051">
    <property type="entry name" value="RmlC_Cupin_sf"/>
</dbReference>
<evidence type="ECO:0000256" key="1">
    <source>
        <dbReference type="ARBA" id="ARBA00023125"/>
    </source>
</evidence>
<reference evidence="3" key="1">
    <citation type="journal article" date="2021" name="PeerJ">
        <title>Extensive microbial diversity within the chicken gut microbiome revealed by metagenomics and culture.</title>
        <authorList>
            <person name="Gilroy R."/>
            <person name="Ravi A."/>
            <person name="Getino M."/>
            <person name="Pursley I."/>
            <person name="Horton D.L."/>
            <person name="Alikhan N.F."/>
            <person name="Baker D."/>
            <person name="Gharbi K."/>
            <person name="Hall N."/>
            <person name="Watson M."/>
            <person name="Adriaenssens E.M."/>
            <person name="Foster-Nyarko E."/>
            <person name="Jarju S."/>
            <person name="Secka A."/>
            <person name="Antonio M."/>
            <person name="Oren A."/>
            <person name="Chaudhuri R.R."/>
            <person name="La Ragione R."/>
            <person name="Hildebrand F."/>
            <person name="Pallen M.J."/>
        </authorList>
    </citation>
    <scope>NUCLEOTIDE SEQUENCE</scope>
    <source>
        <strain evidence="3">CHK192-9172</strain>
    </source>
</reference>
<organism evidence="3 4">
    <name type="scientific">Candidatus Eubacterium avistercoris</name>
    <dbReference type="NCBI Taxonomy" id="2838567"/>
    <lineage>
        <taxon>Bacteria</taxon>
        <taxon>Bacillati</taxon>
        <taxon>Bacillota</taxon>
        <taxon>Clostridia</taxon>
        <taxon>Eubacteriales</taxon>
        <taxon>Eubacteriaceae</taxon>
        <taxon>Eubacterium</taxon>
    </lineage>
</organism>
<evidence type="ECO:0000313" key="4">
    <source>
        <dbReference type="Proteomes" id="UP000824024"/>
    </source>
</evidence>
<protein>
    <submittedName>
        <fullName evidence="3">Cupin domain-containing protein</fullName>
    </submittedName>
</protein>
<gene>
    <name evidence="3" type="ORF">IAA08_05925</name>
</gene>
<dbReference type="EMBL" id="DXCH01000165">
    <property type="protein sequence ID" value="HIZ07456.1"/>
    <property type="molecule type" value="Genomic_DNA"/>
</dbReference>
<evidence type="ECO:0000259" key="2">
    <source>
        <dbReference type="Pfam" id="PF02311"/>
    </source>
</evidence>
<proteinExistence type="predicted"/>
<dbReference type="GO" id="GO:0006355">
    <property type="term" value="P:regulation of DNA-templated transcription"/>
    <property type="evidence" value="ECO:0007669"/>
    <property type="project" value="InterPro"/>
</dbReference>
<dbReference type="GO" id="GO:0003677">
    <property type="term" value="F:DNA binding"/>
    <property type="evidence" value="ECO:0007669"/>
    <property type="project" value="UniProtKB-KW"/>
</dbReference>
<keyword evidence="1" id="KW-0238">DNA-binding</keyword>
<name>A0A9D2D2J1_9FIRM</name>
<dbReference type="Gene3D" id="2.60.120.10">
    <property type="entry name" value="Jelly Rolls"/>
    <property type="match status" value="1"/>
</dbReference>
<sequence length="139" mass="15964">MKLTFQDRHYETVEHSTINHMSFYIMDINFRSAHAHTDIEILQIIKGSMHVITKDSEFDLKPGEMALLNANEFHICYSNDTAPCCTLVLQINPAFCQSYFPQISCMHFLTNNISSFIAVCYLHGFSCQFQSALYARKPA</sequence>
<dbReference type="Pfam" id="PF02311">
    <property type="entry name" value="AraC_binding"/>
    <property type="match status" value="1"/>
</dbReference>
<dbReference type="AlphaFoldDB" id="A0A9D2D2J1"/>